<reference evidence="1" key="1">
    <citation type="submission" date="2022-05" db="EMBL/GenBank/DDBJ databases">
        <title>The Musa troglodytarum L. genome provides insights into the mechanism of non-climacteric behaviour and enrichment of carotenoids.</title>
        <authorList>
            <person name="Wang J."/>
        </authorList>
    </citation>
    <scope>NUCLEOTIDE SEQUENCE</scope>
    <source>
        <tissue evidence="1">Leaf</tissue>
    </source>
</reference>
<proteinExistence type="predicted"/>
<dbReference type="OrthoDB" id="47785at2759"/>
<name>A0A9E7IFG7_9LILI</name>
<dbReference type="AlphaFoldDB" id="A0A9E7IFG7"/>
<keyword evidence="2" id="KW-1185">Reference proteome</keyword>
<protein>
    <submittedName>
        <fullName evidence="1">Tyrosyl-DNA phosphodiesterase</fullName>
    </submittedName>
</protein>
<accession>A0A9E7IFG7</accession>
<evidence type="ECO:0000313" key="2">
    <source>
        <dbReference type="Proteomes" id="UP001055439"/>
    </source>
</evidence>
<sequence>MFPIWKWHVLIWLDIYWVTQFQSCCLGKHIAFFVGIKSSKTAYL</sequence>
<organism evidence="1 2">
    <name type="scientific">Musa troglodytarum</name>
    <name type="common">fe'i banana</name>
    <dbReference type="NCBI Taxonomy" id="320322"/>
    <lineage>
        <taxon>Eukaryota</taxon>
        <taxon>Viridiplantae</taxon>
        <taxon>Streptophyta</taxon>
        <taxon>Embryophyta</taxon>
        <taxon>Tracheophyta</taxon>
        <taxon>Spermatophyta</taxon>
        <taxon>Magnoliopsida</taxon>
        <taxon>Liliopsida</taxon>
        <taxon>Zingiberales</taxon>
        <taxon>Musaceae</taxon>
        <taxon>Musa</taxon>
    </lineage>
</organism>
<dbReference type="EMBL" id="CP097511">
    <property type="protein sequence ID" value="URE48253.1"/>
    <property type="molecule type" value="Genomic_DNA"/>
</dbReference>
<gene>
    <name evidence="1" type="ORF">MUK42_14996</name>
</gene>
<dbReference type="Proteomes" id="UP001055439">
    <property type="component" value="Chromosome 9"/>
</dbReference>
<evidence type="ECO:0000313" key="1">
    <source>
        <dbReference type="EMBL" id="URE48253.1"/>
    </source>
</evidence>